<feature type="region of interest" description="Disordered" evidence="1">
    <location>
        <begin position="1"/>
        <end position="31"/>
    </location>
</feature>
<gene>
    <name evidence="2" type="ordered locus">PSMK_01750</name>
</gene>
<dbReference type="Proteomes" id="UP000007881">
    <property type="component" value="Chromosome"/>
</dbReference>
<evidence type="ECO:0000313" key="3">
    <source>
        <dbReference type="Proteomes" id="UP000007881"/>
    </source>
</evidence>
<dbReference type="KEGG" id="phm:PSMK_01750"/>
<protein>
    <submittedName>
        <fullName evidence="2">Uncharacterized protein</fullName>
    </submittedName>
</protein>
<accession>I0IAP6</accession>
<name>I0IAP6_PHYMF</name>
<dbReference type="EMBL" id="AP012338">
    <property type="protein sequence ID" value="BAM02334.1"/>
    <property type="molecule type" value="Genomic_DNA"/>
</dbReference>
<dbReference type="OrthoDB" id="9810539at2"/>
<sequence>MPMHAPVTRRVDRLTLSEGLQPEARPRRSGTGRPWIAIRWRCCGAYSRVYREPSATCYRGACPRCGHPVTLRVAPGGSDARFFEAG</sequence>
<dbReference type="AlphaFoldDB" id="I0IAP6"/>
<dbReference type="HOGENOM" id="CLU_2495188_0_0_0"/>
<reference evidence="2 3" key="1">
    <citation type="submission" date="2012-02" db="EMBL/GenBank/DDBJ databases">
        <title>Complete genome sequence of Phycisphaera mikurensis NBRC 102666.</title>
        <authorList>
            <person name="Ankai A."/>
            <person name="Hosoyama A."/>
            <person name="Terui Y."/>
            <person name="Sekine M."/>
            <person name="Fukai R."/>
            <person name="Kato Y."/>
            <person name="Nakamura S."/>
            <person name="Yamada-Narita S."/>
            <person name="Kawakoshi A."/>
            <person name="Fukunaga Y."/>
            <person name="Yamazaki S."/>
            <person name="Fujita N."/>
        </authorList>
    </citation>
    <scope>NUCLEOTIDE SEQUENCE [LARGE SCALE GENOMIC DNA]</scope>
    <source>
        <strain evidence="3">NBRC 102666 / KCTC 22515 / FYK2301M01</strain>
    </source>
</reference>
<keyword evidence="3" id="KW-1185">Reference proteome</keyword>
<dbReference type="RefSeq" id="WP_014435554.1">
    <property type="nucleotide sequence ID" value="NC_017080.1"/>
</dbReference>
<evidence type="ECO:0000256" key="1">
    <source>
        <dbReference type="SAM" id="MobiDB-lite"/>
    </source>
</evidence>
<proteinExistence type="predicted"/>
<evidence type="ECO:0000313" key="2">
    <source>
        <dbReference type="EMBL" id="BAM02334.1"/>
    </source>
</evidence>
<organism evidence="2 3">
    <name type="scientific">Phycisphaera mikurensis (strain NBRC 102666 / KCTC 22515 / FYK2301M01)</name>
    <dbReference type="NCBI Taxonomy" id="1142394"/>
    <lineage>
        <taxon>Bacteria</taxon>
        <taxon>Pseudomonadati</taxon>
        <taxon>Planctomycetota</taxon>
        <taxon>Phycisphaerae</taxon>
        <taxon>Phycisphaerales</taxon>
        <taxon>Phycisphaeraceae</taxon>
        <taxon>Phycisphaera</taxon>
    </lineage>
</organism>